<reference evidence="7 8" key="1">
    <citation type="submission" date="2020-07" db="EMBL/GenBank/DDBJ databases">
        <title>Alkalicella. sp. LB2 genome.</title>
        <authorList>
            <person name="Postec A."/>
            <person name="Quemeneur M."/>
        </authorList>
    </citation>
    <scope>NUCLEOTIDE SEQUENCE [LARGE SCALE GENOMIC DNA]</scope>
    <source>
        <strain evidence="7 8">LB2</strain>
    </source>
</reference>
<dbReference type="SMART" id="SM00642">
    <property type="entry name" value="Aamy"/>
    <property type="match status" value="1"/>
</dbReference>
<dbReference type="Gene3D" id="3.20.20.80">
    <property type="entry name" value="Glycosidases"/>
    <property type="match status" value="1"/>
</dbReference>
<dbReference type="Gene3D" id="2.60.40.1180">
    <property type="entry name" value="Golgi alpha-mannosidase II"/>
    <property type="match status" value="1"/>
</dbReference>
<dbReference type="Pfam" id="PF23915">
    <property type="entry name" value="SusG_C"/>
    <property type="match status" value="1"/>
</dbReference>
<dbReference type="InterPro" id="IPR006047">
    <property type="entry name" value="GH13_cat_dom"/>
</dbReference>
<evidence type="ECO:0000256" key="4">
    <source>
        <dbReference type="RuleBase" id="RU003615"/>
    </source>
</evidence>
<keyword evidence="3 5" id="KW-0326">Glycosidase</keyword>
<dbReference type="InterPro" id="IPR056300">
    <property type="entry name" value="SusG-like_C"/>
</dbReference>
<keyword evidence="2 5" id="KW-0378">Hydrolase</keyword>
<dbReference type="InterPro" id="IPR045857">
    <property type="entry name" value="O16G_dom_2"/>
</dbReference>
<evidence type="ECO:0000259" key="6">
    <source>
        <dbReference type="SMART" id="SM00642"/>
    </source>
</evidence>
<dbReference type="KEGG" id="acae:HYG86_03030"/>
<accession>A0A7G9W545</accession>
<dbReference type="SUPFAM" id="SSF51445">
    <property type="entry name" value="(Trans)glycosidases"/>
    <property type="match status" value="1"/>
</dbReference>
<evidence type="ECO:0000256" key="1">
    <source>
        <dbReference type="ARBA" id="ARBA00008061"/>
    </source>
</evidence>
<dbReference type="CDD" id="cd11316">
    <property type="entry name" value="AmyAc_bac2_AmyA"/>
    <property type="match status" value="1"/>
</dbReference>
<evidence type="ECO:0000313" key="8">
    <source>
        <dbReference type="Proteomes" id="UP000516160"/>
    </source>
</evidence>
<dbReference type="InterPro" id="IPR017853">
    <property type="entry name" value="GH"/>
</dbReference>
<dbReference type="PANTHER" id="PTHR10357:SF179">
    <property type="entry name" value="NEUTRAL AND BASIC AMINO ACID TRANSPORT PROTEIN RBAT"/>
    <property type="match status" value="1"/>
</dbReference>
<dbReference type="GO" id="GO:0009313">
    <property type="term" value="P:oligosaccharide catabolic process"/>
    <property type="evidence" value="ECO:0007669"/>
    <property type="project" value="TreeGrafter"/>
</dbReference>
<evidence type="ECO:0000256" key="2">
    <source>
        <dbReference type="ARBA" id="ARBA00022801"/>
    </source>
</evidence>
<gene>
    <name evidence="7" type="ORF">HYG86_03030</name>
</gene>
<dbReference type="Proteomes" id="UP000516160">
    <property type="component" value="Chromosome"/>
</dbReference>
<organism evidence="7 8">
    <name type="scientific">Alkalicella caledoniensis</name>
    <dbReference type="NCBI Taxonomy" id="2731377"/>
    <lineage>
        <taxon>Bacteria</taxon>
        <taxon>Bacillati</taxon>
        <taxon>Bacillota</taxon>
        <taxon>Clostridia</taxon>
        <taxon>Eubacteriales</taxon>
        <taxon>Proteinivoracaceae</taxon>
        <taxon>Alkalicella</taxon>
    </lineage>
</organism>
<dbReference type="PANTHER" id="PTHR10357">
    <property type="entry name" value="ALPHA-AMYLASE FAMILY MEMBER"/>
    <property type="match status" value="1"/>
</dbReference>
<keyword evidence="8" id="KW-1185">Reference proteome</keyword>
<dbReference type="EMBL" id="CP058559">
    <property type="protein sequence ID" value="QNO13807.1"/>
    <property type="molecule type" value="Genomic_DNA"/>
</dbReference>
<proteinExistence type="inferred from homology"/>
<dbReference type="GO" id="GO:0004556">
    <property type="term" value="F:alpha-amylase activity"/>
    <property type="evidence" value="ECO:0007669"/>
    <property type="project" value="UniProtKB-UniRule"/>
</dbReference>
<dbReference type="SUPFAM" id="SSF51011">
    <property type="entry name" value="Glycosyl hydrolase domain"/>
    <property type="match status" value="1"/>
</dbReference>
<evidence type="ECO:0000256" key="5">
    <source>
        <dbReference type="RuleBase" id="RU361134"/>
    </source>
</evidence>
<dbReference type="RefSeq" id="WP_213167472.1">
    <property type="nucleotide sequence ID" value="NZ_CP058559.1"/>
</dbReference>
<keyword evidence="5" id="KW-0119">Carbohydrate metabolism</keyword>
<evidence type="ECO:0000256" key="3">
    <source>
        <dbReference type="ARBA" id="ARBA00023295"/>
    </source>
</evidence>
<protein>
    <recommendedName>
        <fullName evidence="5">Alpha-amylase</fullName>
        <ecNumber evidence="5">3.2.1.1</ecNumber>
    </recommendedName>
</protein>
<feature type="domain" description="Glycosyl hydrolase family 13 catalytic" evidence="6">
    <location>
        <begin position="63"/>
        <end position="443"/>
    </location>
</feature>
<evidence type="ECO:0000313" key="7">
    <source>
        <dbReference type="EMBL" id="QNO13807.1"/>
    </source>
</evidence>
<dbReference type="InterPro" id="IPR013780">
    <property type="entry name" value="Glyco_hydro_b"/>
</dbReference>
<comment type="catalytic activity">
    <reaction evidence="5">
        <text>Endohydrolysis of (1-&gt;4)-alpha-D-glucosidic linkages in polysaccharides containing three or more (1-&gt;4)-alpha-linked D-glucose units.</text>
        <dbReference type="EC" id="3.2.1.1"/>
    </reaction>
</comment>
<comment type="similarity">
    <text evidence="1 4">Belongs to the glycosyl hydrolase 13 family.</text>
</comment>
<dbReference type="AlphaFoldDB" id="A0A7G9W545"/>
<dbReference type="PROSITE" id="PS51257">
    <property type="entry name" value="PROKAR_LIPOPROTEIN"/>
    <property type="match status" value="1"/>
</dbReference>
<name>A0A7G9W545_ALKCA</name>
<dbReference type="EC" id="3.2.1.1" evidence="5"/>
<dbReference type="GO" id="GO:0043169">
    <property type="term" value="F:cation binding"/>
    <property type="evidence" value="ECO:0007669"/>
    <property type="project" value="InterPro"/>
</dbReference>
<sequence length="529" mass="60947">MANKILRLSLIFLVVLALVVGCSGESISPDNIDDTIIHGDNYDGTYDRSGITEIKFDNGVFYQIFVYNYRDSSGDGVGDLGGMIESLDYLSYLGVNGIWLTPITHGASYHKYDVVDYYAVDPEFGTMEDFETLIKEAHRRGIKVIMDLVINHTSNDHPWFKASAADSESRYREYYHWVDQEDLRRRGNGWHNYENSQWYYLGNFWGRMPDLNFDTPEVRGEVKEIAKFWLDKGVDGFRLDAAKHLYHEAAKNHQFWNEFYNSLTELKEDVYLIGEVWDTPEVIAPYFANGLKANFNFRIGERTVTSINSGTDRLGRQLDTIYKTYSEHNPDFTDAPFLSNHDTKRVMSYFNHDFDKMKLAANVLLTLPGDPYIFAGEEIGMISNDDHMDIREPFKWYENNGPGQTTWRPNSFNSTEQWSPSVEEQQQDPDSLLNHFKNMISIRQKNDALIRGKFELVQNENNSILTFLRTSQSQKVLVVHNFSAETQILTLELEGKFSEFERTKDGADVERNGNILTIKIPGLSSIIVN</sequence>
<dbReference type="PRINTS" id="PR00110">
    <property type="entry name" value="ALPHAAMYLASE"/>
</dbReference>
<dbReference type="Gene3D" id="3.90.400.10">
    <property type="entry name" value="Oligo-1,6-glucosidase, Domain 2"/>
    <property type="match status" value="1"/>
</dbReference>
<dbReference type="InterPro" id="IPR006046">
    <property type="entry name" value="Alpha_amylase"/>
</dbReference>
<dbReference type="Pfam" id="PF00128">
    <property type="entry name" value="Alpha-amylase"/>
    <property type="match status" value="1"/>
</dbReference>